<dbReference type="RefSeq" id="WP_185684546.1">
    <property type="nucleotide sequence ID" value="NZ_JACLAU010000036.1"/>
</dbReference>
<accession>A0A7X1FA51</accession>
<dbReference type="EMBL" id="JACLAU010000036">
    <property type="protein sequence ID" value="MBC2653161.1"/>
    <property type="molecule type" value="Genomic_DNA"/>
</dbReference>
<evidence type="ECO:0000313" key="3">
    <source>
        <dbReference type="Proteomes" id="UP000520156"/>
    </source>
</evidence>
<keyword evidence="1" id="KW-0472">Membrane</keyword>
<keyword evidence="3" id="KW-1185">Reference proteome</keyword>
<evidence type="ECO:0000256" key="1">
    <source>
        <dbReference type="SAM" id="Phobius"/>
    </source>
</evidence>
<reference evidence="2 3" key="1">
    <citation type="submission" date="2020-08" db="EMBL/GenBank/DDBJ databases">
        <title>The genome sequence of Novosphingobium flavum 4Y4.</title>
        <authorList>
            <person name="Liu Y."/>
        </authorList>
    </citation>
    <scope>NUCLEOTIDE SEQUENCE [LARGE SCALE GENOMIC DNA]</scope>
    <source>
        <strain evidence="2 3">4Y4</strain>
    </source>
</reference>
<feature type="transmembrane region" description="Helical" evidence="1">
    <location>
        <begin position="78"/>
        <end position="97"/>
    </location>
</feature>
<organism evidence="2 3">
    <name type="scientific">Novosphingobium aerophilum</name>
    <dbReference type="NCBI Taxonomy" id="2839843"/>
    <lineage>
        <taxon>Bacteria</taxon>
        <taxon>Pseudomonadati</taxon>
        <taxon>Pseudomonadota</taxon>
        <taxon>Alphaproteobacteria</taxon>
        <taxon>Sphingomonadales</taxon>
        <taxon>Sphingomonadaceae</taxon>
        <taxon>Novosphingobium</taxon>
    </lineage>
</organism>
<sequence length="254" mass="26928">MADDARDSDRILAAARQSLVEQRAGGRRVATRASIGRRSAQLKRQHLLARFRRALIAVAGVVLATIAAGWVLNGIGLGGLFLAVIGAMVIGGVLLSYPRMTVPEPDQLAQGSLRSIVGKTELWLESQRRALPAPAVGLIDHIGVQLDALGLQLDRIGEDQPGTTEIRKLVGEDLPGLVRTYTAIPPHLRAEPRPGGGSPDSALAESLTRISGEIDSMTRQLASGTIDELAIKARYLDYKYGGALEDKSGDSATG</sequence>
<comment type="caution">
    <text evidence="2">The sequence shown here is derived from an EMBL/GenBank/DDBJ whole genome shotgun (WGS) entry which is preliminary data.</text>
</comment>
<gene>
    <name evidence="2" type="ORF">H7F49_15825</name>
</gene>
<feature type="transmembrane region" description="Helical" evidence="1">
    <location>
        <begin position="54"/>
        <end position="72"/>
    </location>
</feature>
<evidence type="ECO:0000313" key="2">
    <source>
        <dbReference type="EMBL" id="MBC2653161.1"/>
    </source>
</evidence>
<dbReference type="Proteomes" id="UP000520156">
    <property type="component" value="Unassembled WGS sequence"/>
</dbReference>
<keyword evidence="1" id="KW-1133">Transmembrane helix</keyword>
<proteinExistence type="predicted"/>
<name>A0A7X1FA51_9SPHN</name>
<dbReference type="AlphaFoldDB" id="A0A7X1FA51"/>
<keyword evidence="1" id="KW-0812">Transmembrane</keyword>
<protein>
    <submittedName>
        <fullName evidence="2">Uncharacterized protein</fullName>
    </submittedName>
</protein>